<organism evidence="2 3">
    <name type="scientific">Streptomyces roseus</name>
    <dbReference type="NCBI Taxonomy" id="66430"/>
    <lineage>
        <taxon>Bacteria</taxon>
        <taxon>Bacillati</taxon>
        <taxon>Actinomycetota</taxon>
        <taxon>Actinomycetes</taxon>
        <taxon>Kitasatosporales</taxon>
        <taxon>Streptomycetaceae</taxon>
        <taxon>Streptomyces</taxon>
    </lineage>
</organism>
<dbReference type="Proteomes" id="UP000035932">
    <property type="component" value="Unassembled WGS sequence"/>
</dbReference>
<evidence type="ECO:0000313" key="2">
    <source>
        <dbReference type="EMBL" id="KMO94558.1"/>
    </source>
</evidence>
<evidence type="ECO:0000256" key="1">
    <source>
        <dbReference type="SAM" id="MobiDB-lite"/>
    </source>
</evidence>
<dbReference type="AlphaFoldDB" id="A0A0J6XIU7"/>
<sequence length="140" mass="14593">MEGFAQPGDIKRCAIFRAWFQRAGSLLLLPSWLAPAVVAGPSTLRLGKVARSGHGVQLPVGAGSAQVSRLLSPGGGDDPLPLAVVWSSRTAGERHAAARQQAARQVTAISSDSASYCSPHRIAGPLRSSSPQARQTCPRS</sequence>
<gene>
    <name evidence="2" type="ORF">ACS04_28530</name>
</gene>
<keyword evidence="3" id="KW-1185">Reference proteome</keyword>
<feature type="compositionally biased region" description="Polar residues" evidence="1">
    <location>
        <begin position="127"/>
        <end position="140"/>
    </location>
</feature>
<dbReference type="EMBL" id="LFML01000126">
    <property type="protein sequence ID" value="KMO94558.1"/>
    <property type="molecule type" value="Genomic_DNA"/>
</dbReference>
<evidence type="ECO:0000313" key="3">
    <source>
        <dbReference type="Proteomes" id="UP000035932"/>
    </source>
</evidence>
<protein>
    <submittedName>
        <fullName evidence="2">Uncharacterized protein</fullName>
    </submittedName>
</protein>
<reference evidence="2 3" key="1">
    <citation type="submission" date="2015-06" db="EMBL/GenBank/DDBJ databases">
        <title>Recapitulation of the evolution of biosynthetic gene clusters reveals hidden chemical diversity on bacterial genomes.</title>
        <authorList>
            <person name="Cruz-Morales P."/>
            <person name="Martinez-Guerrero C."/>
            <person name="Morales-Escalante M.A."/>
            <person name="Yanez-Guerra L.A."/>
            <person name="Kopp J.F."/>
            <person name="Feldmann J."/>
            <person name="Ramos-Aboites H.E."/>
            <person name="Barona-Gomez F."/>
        </authorList>
    </citation>
    <scope>NUCLEOTIDE SEQUENCE [LARGE SCALE GENOMIC DNA]</scope>
    <source>
        <strain evidence="2 3">ATCC 31245</strain>
    </source>
</reference>
<name>A0A0J6XIU7_9ACTN</name>
<dbReference type="PATRIC" id="fig|66430.4.peg.1364"/>
<comment type="caution">
    <text evidence="2">The sequence shown here is derived from an EMBL/GenBank/DDBJ whole genome shotgun (WGS) entry which is preliminary data.</text>
</comment>
<feature type="region of interest" description="Disordered" evidence="1">
    <location>
        <begin position="110"/>
        <end position="140"/>
    </location>
</feature>
<accession>A0A0J6XIU7</accession>
<proteinExistence type="predicted"/>